<gene>
    <name evidence="1" type="ORF">QNI22_10580</name>
</gene>
<proteinExistence type="predicted"/>
<comment type="caution">
    <text evidence="1">The sequence shown here is derived from an EMBL/GenBank/DDBJ whole genome shotgun (WGS) entry which is preliminary data.</text>
</comment>
<dbReference type="EMBL" id="JASJOU010000003">
    <property type="protein sequence ID" value="MDJ1501096.1"/>
    <property type="molecule type" value="Genomic_DNA"/>
</dbReference>
<dbReference type="RefSeq" id="WP_313989594.1">
    <property type="nucleotide sequence ID" value="NZ_JASJOU010000003.1"/>
</dbReference>
<accession>A0AAE3QZV5</accession>
<evidence type="ECO:0000313" key="1">
    <source>
        <dbReference type="EMBL" id="MDJ1501096.1"/>
    </source>
</evidence>
<dbReference type="Proteomes" id="UP001232063">
    <property type="component" value="Unassembled WGS sequence"/>
</dbReference>
<name>A0AAE3QZV5_9BACT</name>
<sequence>MDNLELKRKLFEACIDTQKEIVKTAKEAMLEAQENANSEEGSPEEMTESYREQMHQTRDMYAIKWRNSQNDLELLESVPAYDLKSVIEQGSVVKTSAQHFFIAIGMNKVVLDGETFFPISISAPIFQAMVGMKKGDTFHFRDRKYEIKDVF</sequence>
<protein>
    <recommendedName>
        <fullName evidence="3">Transcription elongation factor</fullName>
    </recommendedName>
</protein>
<evidence type="ECO:0008006" key="3">
    <source>
        <dbReference type="Google" id="ProtNLM"/>
    </source>
</evidence>
<organism evidence="1 2">
    <name type="scientific">Xanthocytophaga agilis</name>
    <dbReference type="NCBI Taxonomy" id="3048010"/>
    <lineage>
        <taxon>Bacteria</taxon>
        <taxon>Pseudomonadati</taxon>
        <taxon>Bacteroidota</taxon>
        <taxon>Cytophagia</taxon>
        <taxon>Cytophagales</taxon>
        <taxon>Rhodocytophagaceae</taxon>
        <taxon>Xanthocytophaga</taxon>
    </lineage>
</organism>
<reference evidence="1" key="1">
    <citation type="submission" date="2023-05" db="EMBL/GenBank/DDBJ databases">
        <authorList>
            <person name="Zhang X."/>
        </authorList>
    </citation>
    <scope>NUCLEOTIDE SEQUENCE</scope>
    <source>
        <strain evidence="1">BD1B2-1</strain>
    </source>
</reference>
<keyword evidence="2" id="KW-1185">Reference proteome</keyword>
<dbReference type="AlphaFoldDB" id="A0AAE3QZV5"/>
<evidence type="ECO:0000313" key="2">
    <source>
        <dbReference type="Proteomes" id="UP001232063"/>
    </source>
</evidence>